<evidence type="ECO:0000256" key="1">
    <source>
        <dbReference type="ARBA" id="ARBA00009865"/>
    </source>
</evidence>
<keyword evidence="3" id="KW-0119">Carbohydrate metabolism</keyword>
<gene>
    <name evidence="8" type="ORF">SLS58_006451</name>
</gene>
<dbReference type="InterPro" id="IPR023296">
    <property type="entry name" value="Glyco_hydro_beta-prop_sf"/>
</dbReference>
<evidence type="ECO:0000256" key="5">
    <source>
        <dbReference type="RuleBase" id="RU361187"/>
    </source>
</evidence>
<evidence type="ECO:0000256" key="3">
    <source>
        <dbReference type="ARBA" id="ARBA00023277"/>
    </source>
</evidence>
<evidence type="ECO:0000256" key="6">
    <source>
        <dbReference type="SAM" id="MobiDB-lite"/>
    </source>
</evidence>
<name>A0ABR3TNM9_9PEZI</name>
<dbReference type="CDD" id="cd08990">
    <property type="entry name" value="GH43_AXH_like"/>
    <property type="match status" value="1"/>
</dbReference>
<keyword evidence="2 5" id="KW-0378">Hydrolase</keyword>
<keyword evidence="4 5" id="KW-0326">Glycosidase</keyword>
<keyword evidence="7" id="KW-0732">Signal</keyword>
<evidence type="ECO:0000256" key="7">
    <source>
        <dbReference type="SAM" id="SignalP"/>
    </source>
</evidence>
<feature type="signal peptide" evidence="7">
    <location>
        <begin position="1"/>
        <end position="17"/>
    </location>
</feature>
<feature type="chain" id="PRO_5045713459" description="Glycosyl hydrolase family 43 protein" evidence="7">
    <location>
        <begin position="18"/>
        <end position="516"/>
    </location>
</feature>
<dbReference type="Pfam" id="PF04616">
    <property type="entry name" value="Glyco_hydro_43"/>
    <property type="match status" value="1"/>
</dbReference>
<comment type="caution">
    <text evidence="8">The sequence shown here is derived from an EMBL/GenBank/DDBJ whole genome shotgun (WGS) entry which is preliminary data.</text>
</comment>
<dbReference type="SUPFAM" id="SSF75005">
    <property type="entry name" value="Arabinanase/levansucrase/invertase"/>
    <property type="match status" value="1"/>
</dbReference>
<accession>A0ABR3TNM9</accession>
<dbReference type="Proteomes" id="UP001521184">
    <property type="component" value="Unassembled WGS sequence"/>
</dbReference>
<feature type="region of interest" description="Disordered" evidence="6">
    <location>
        <begin position="347"/>
        <end position="368"/>
    </location>
</feature>
<evidence type="ECO:0008006" key="10">
    <source>
        <dbReference type="Google" id="ProtNLM"/>
    </source>
</evidence>
<evidence type="ECO:0000313" key="9">
    <source>
        <dbReference type="Proteomes" id="UP001521184"/>
    </source>
</evidence>
<protein>
    <recommendedName>
        <fullName evidence="10">Glycosyl hydrolase family 43 protein</fullName>
    </recommendedName>
</protein>
<dbReference type="InterPro" id="IPR006710">
    <property type="entry name" value="Glyco_hydro_43"/>
</dbReference>
<evidence type="ECO:0000313" key="8">
    <source>
        <dbReference type="EMBL" id="KAL1641009.1"/>
    </source>
</evidence>
<proteinExistence type="inferred from homology"/>
<evidence type="ECO:0000256" key="2">
    <source>
        <dbReference type="ARBA" id="ARBA00022801"/>
    </source>
</evidence>
<dbReference type="InterPro" id="IPR052176">
    <property type="entry name" value="Glycosyl_Hydrlase_43_Enz"/>
</dbReference>
<dbReference type="EMBL" id="JAKEKT020000044">
    <property type="protein sequence ID" value="KAL1641009.1"/>
    <property type="molecule type" value="Genomic_DNA"/>
</dbReference>
<sequence>MSAAIQLSLLLLQGAAAALGNSDAITFQSSGNPILADGSYYSADPAPLVVNDTLYIIAGRDAAAADQNGFAINEWEIFATDAPNPGGGSSEWTLHPAIARPHEIFAWAAAGTAYAAQIVRGGPGQGGRFYLYAPVTQANTSAADAFGIGVAVSDHSPLGPWTDAHPAGPVFSQSVPAPGNAIQNIDPTVLVDDDGRVYAYYGTFGQLRGHELAADMTTPVGDAVAVDTLMGFFEAPWLMKRKGTYYMLYAANNAGADSPCTPTSYHACIAYGHAASPLGPWTFGGVVLGVVSSTTSHPGAVELAGEWYLAYHTADAAGGGHFRRSVALDRLTWDDSVAPPAINRVVQTKRPQPDAAPSRNVAPKARASSVGGTPIQYWVESLHDGKIPATPLPPDYWASYDGDASPEESTLVYTWNETVALNGVRMAFFADQEAGSSVGVPPPKAWYVEYKTAEGAWEHVVNASAYPVEVTDDPEEVGFEQVSTTAIRAVLKASGSGGVFGGVGVKEWEALAPTAQ</sequence>
<reference evidence="8 9" key="1">
    <citation type="journal article" date="2023" name="Plant Dis.">
        <title>First Report of Diplodia intermedia Causing Canker and Dieback Diseases on Apple Trees in Canada.</title>
        <authorList>
            <person name="Ellouze W."/>
            <person name="Ilyukhin E."/>
            <person name="Sulman M."/>
            <person name="Ali S."/>
        </authorList>
    </citation>
    <scope>NUCLEOTIDE SEQUENCE [LARGE SCALE GENOMIC DNA]</scope>
    <source>
        <strain evidence="8 9">M45-28</strain>
    </source>
</reference>
<dbReference type="Gene3D" id="2.60.120.260">
    <property type="entry name" value="Galactose-binding domain-like"/>
    <property type="match status" value="1"/>
</dbReference>
<evidence type="ECO:0000256" key="4">
    <source>
        <dbReference type="ARBA" id="ARBA00023295"/>
    </source>
</evidence>
<dbReference type="Gene3D" id="2.115.10.20">
    <property type="entry name" value="Glycosyl hydrolase domain, family 43"/>
    <property type="match status" value="1"/>
</dbReference>
<dbReference type="PANTHER" id="PTHR43772">
    <property type="entry name" value="ENDO-1,4-BETA-XYLANASE"/>
    <property type="match status" value="1"/>
</dbReference>
<comment type="similarity">
    <text evidence="1 5">Belongs to the glycosyl hydrolase 43 family.</text>
</comment>
<organism evidence="8 9">
    <name type="scientific">Diplodia intermedia</name>
    <dbReference type="NCBI Taxonomy" id="856260"/>
    <lineage>
        <taxon>Eukaryota</taxon>
        <taxon>Fungi</taxon>
        <taxon>Dikarya</taxon>
        <taxon>Ascomycota</taxon>
        <taxon>Pezizomycotina</taxon>
        <taxon>Dothideomycetes</taxon>
        <taxon>Dothideomycetes incertae sedis</taxon>
        <taxon>Botryosphaeriales</taxon>
        <taxon>Botryosphaeriaceae</taxon>
        <taxon>Diplodia</taxon>
    </lineage>
</organism>
<dbReference type="PANTHER" id="PTHR43772:SF2">
    <property type="entry name" value="PUTATIVE (AFU_ORTHOLOGUE AFUA_2G04480)-RELATED"/>
    <property type="match status" value="1"/>
</dbReference>
<keyword evidence="9" id="KW-1185">Reference proteome</keyword>